<evidence type="ECO:0000313" key="3">
    <source>
        <dbReference type="EMBL" id="GIF84944.1"/>
    </source>
</evidence>
<sequence>MSVVDMDECYSEPMKLVVRLKLQPAPQQASALEATLRACNAAASEVAVVARQVGVYRNYDLRRHVYQAVKDDHRLGAQAAQHVIKKVSDAYKTLKANIRAGNLGKPGSKRHRNAETSPVSFRWDAAQPYDARMLSWRPDVRTVSIWTVDGRLKAVPYTGSSDQLKAVATLPIGESDLVHRDGMWFLHASVEVPEPQLIDPVGFLGVDMGVANIAYDSDANRYAGTRLNGYRRRQIRLRARLQHKATKSARRLLARRRRKEARHAANVNHVIAKTIVTEAVRTGRGIAVENLTGIRDRVRLRKPQRVTLSSWSFRQLGAFLAYKACRAGVPLVQVDPRYTSQTCSRCGHRDKRNRPDQETFTCRSCGVVAHADHNAALNIARRGVEGWGAVNRPHAA</sequence>
<keyword evidence="4" id="KW-1185">Reference proteome</keyword>
<dbReference type="Proteomes" id="UP000601223">
    <property type="component" value="Unassembled WGS sequence"/>
</dbReference>
<evidence type="ECO:0000313" key="4">
    <source>
        <dbReference type="Proteomes" id="UP000601223"/>
    </source>
</evidence>
<name>A0A8J3JM02_9ACTN</name>
<dbReference type="EMBL" id="BONF01000042">
    <property type="protein sequence ID" value="GIF84944.1"/>
    <property type="molecule type" value="Genomic_DNA"/>
</dbReference>
<feature type="domain" description="Cas12f1-like TNB" evidence="2">
    <location>
        <begin position="313"/>
        <end position="379"/>
    </location>
</feature>
<dbReference type="NCBIfam" id="NF040570">
    <property type="entry name" value="guided_TnpB"/>
    <property type="match status" value="1"/>
</dbReference>
<dbReference type="GO" id="GO:0003677">
    <property type="term" value="F:DNA binding"/>
    <property type="evidence" value="ECO:0007669"/>
    <property type="project" value="UniProtKB-KW"/>
</dbReference>
<dbReference type="NCBIfam" id="TIGR01766">
    <property type="entry name" value="IS200/IS605 family accessory protein TnpB-like domain"/>
    <property type="match status" value="1"/>
</dbReference>
<dbReference type="AlphaFoldDB" id="A0A8J3JM02"/>
<accession>A0A8J3JM02</accession>
<evidence type="ECO:0000259" key="2">
    <source>
        <dbReference type="Pfam" id="PF07282"/>
    </source>
</evidence>
<comment type="caution">
    <text evidence="3">The sequence shown here is derived from an EMBL/GenBank/DDBJ whole genome shotgun (WGS) entry which is preliminary data.</text>
</comment>
<gene>
    <name evidence="3" type="ORF">Cba03nite_62930</name>
</gene>
<proteinExistence type="predicted"/>
<protein>
    <submittedName>
        <fullName evidence="3">Transposase</fullName>
    </submittedName>
</protein>
<dbReference type="Pfam" id="PF07282">
    <property type="entry name" value="Cas12f1-like_TNB"/>
    <property type="match status" value="1"/>
</dbReference>
<dbReference type="PANTHER" id="PTHR30405">
    <property type="entry name" value="TRANSPOSASE"/>
    <property type="match status" value="1"/>
</dbReference>
<evidence type="ECO:0000256" key="1">
    <source>
        <dbReference type="ARBA" id="ARBA00023125"/>
    </source>
</evidence>
<reference evidence="3 4" key="1">
    <citation type="submission" date="2021-01" db="EMBL/GenBank/DDBJ databases">
        <title>Whole genome shotgun sequence of Catellatospora bangladeshensis NBRC 107357.</title>
        <authorList>
            <person name="Komaki H."/>
            <person name="Tamura T."/>
        </authorList>
    </citation>
    <scope>NUCLEOTIDE SEQUENCE [LARGE SCALE GENOMIC DNA]</scope>
    <source>
        <strain evidence="3 4">NBRC 107357</strain>
    </source>
</reference>
<dbReference type="PANTHER" id="PTHR30405:SF11">
    <property type="entry name" value="RNA-GUIDED DNA ENDONUCLEASE RV2885C-RELATED"/>
    <property type="match status" value="1"/>
</dbReference>
<keyword evidence="1" id="KW-0238">DNA-binding</keyword>
<organism evidence="3 4">
    <name type="scientific">Catellatospora bangladeshensis</name>
    <dbReference type="NCBI Taxonomy" id="310355"/>
    <lineage>
        <taxon>Bacteria</taxon>
        <taxon>Bacillati</taxon>
        <taxon>Actinomycetota</taxon>
        <taxon>Actinomycetes</taxon>
        <taxon>Micromonosporales</taxon>
        <taxon>Micromonosporaceae</taxon>
        <taxon>Catellatospora</taxon>
    </lineage>
</organism>
<dbReference type="InterPro" id="IPR051399">
    <property type="entry name" value="RNA-guided_DNA_endo/Transpos"/>
</dbReference>
<dbReference type="InterPro" id="IPR010095">
    <property type="entry name" value="Cas12f1-like_TNB"/>
</dbReference>